<accession>A0A3G2URV3</accession>
<reference evidence="1 2" key="1">
    <citation type="submission" date="2018-10" db="EMBL/GenBank/DDBJ databases">
        <title>Characterization and genome analysis of a novel bacterium Sphingobium yanoikuyae SJTF8 capable of degrading PAHs.</title>
        <authorList>
            <person name="Yin C."/>
            <person name="Xiong W."/>
            <person name="Liang R."/>
        </authorList>
    </citation>
    <scope>NUCLEOTIDE SEQUENCE [LARGE SCALE GENOMIC DNA]</scope>
    <source>
        <strain evidence="1 2">SJTF8</strain>
    </source>
</reference>
<dbReference type="RefSeq" id="WP_122129707.1">
    <property type="nucleotide sequence ID" value="NZ_CP033230.1"/>
</dbReference>
<gene>
    <name evidence="1" type="ORF">EBF16_10470</name>
</gene>
<dbReference type="Proteomes" id="UP000280708">
    <property type="component" value="Chromosome"/>
</dbReference>
<dbReference type="AlphaFoldDB" id="A0A3G2URV3"/>
<evidence type="ECO:0000313" key="1">
    <source>
        <dbReference type="EMBL" id="AYO77274.1"/>
    </source>
</evidence>
<dbReference type="EMBL" id="CP033230">
    <property type="protein sequence ID" value="AYO77274.1"/>
    <property type="molecule type" value="Genomic_DNA"/>
</dbReference>
<sequence length="70" mass="7843">MAQITDRDLHLVKKALCLSIAVIEQQPDGPFRPDCDAADMKNFADRLMANDAEFAHYLRSARIILSGKPE</sequence>
<name>A0A3G2URV3_SPHYA</name>
<proteinExistence type="predicted"/>
<organism evidence="1 2">
    <name type="scientific">Sphingobium yanoikuyae</name>
    <name type="common">Sphingomonas yanoikuyae</name>
    <dbReference type="NCBI Taxonomy" id="13690"/>
    <lineage>
        <taxon>Bacteria</taxon>
        <taxon>Pseudomonadati</taxon>
        <taxon>Pseudomonadota</taxon>
        <taxon>Alphaproteobacteria</taxon>
        <taxon>Sphingomonadales</taxon>
        <taxon>Sphingomonadaceae</taxon>
        <taxon>Sphingobium</taxon>
    </lineage>
</organism>
<protein>
    <submittedName>
        <fullName evidence="1">Uncharacterized protein</fullName>
    </submittedName>
</protein>
<evidence type="ECO:0000313" key="2">
    <source>
        <dbReference type="Proteomes" id="UP000280708"/>
    </source>
</evidence>